<dbReference type="GO" id="GO:0005634">
    <property type="term" value="C:nucleus"/>
    <property type="evidence" value="ECO:0007669"/>
    <property type="project" value="TreeGrafter"/>
</dbReference>
<evidence type="ECO:0000256" key="1">
    <source>
        <dbReference type="SAM" id="MobiDB-lite"/>
    </source>
</evidence>
<dbReference type="InterPro" id="IPR027417">
    <property type="entry name" value="P-loop_NTPase"/>
</dbReference>
<sequence length="1159" mass="132890">MNRRLLTVWRLVILVLTTGLSVYTIWTAVQPPHTPRRQQHTREAVDDALLLTQHHQKHRREGTHDAPLQTPHKHTQAGTHDAPLQTPHKHTQAGTHDAPLQTPHKHTQAGTHDAPLQTPQQHTQAGTHNAPLQTPQQHTQAGTHNAPLQTPHKHTQAGKHDAPLHTSHQQHHKTPSNAFNNTQDVAGSLVLAAPGFVSDEYGAKPKHTTIGDQNIVMHPLKTDRDQEYILSPSDSGYNFSGRKHTNAGDIGDTTINPRENDEANLDLFSPVYHRSTSSGSTSNEADLLRDLVNVRAPLKTHMKNTVPQTAMNGKQDKKRMLFSPVAQLSTAAYFHENRPWHSLKNIHVENYRTVDRLKYSDGEEEGRIQEDDSDGMVRNEGGEMKAEKNIFGDHKMNDGMERDEEERKAVRDEGVAREGEHVIPRGNDKTNDMKLKEDDEVKRTGDNEGETEENEDEKGETDKCNRIGDERNHVEERDEDDGREEEEKLAKKNEKEKQKEDEEEGDEWEDEEEKEIEKDDDEEEDEDDEEEDEEEEEEEVEDEDDDDDEDESTDEWDDDDDKMKDNKNHEGESNDDETRNEIKDEDEGYEYEINEPKKQAHVDKNKETREDEDKVEGSYDDDEYEARDKQVRRDDEEEEEEDKQEEHSDGDEAEVKESRNKEKQRGGGGRGNKYENDDEIKEETRKLHNEGGRGDKYENDDEIKEETKKKLPDDEEEDDNREEEDIDANDEAKRHVINLLRCHLPPHTHLRRPPSRSGGVRGYKGSSSTSYKSSDRCDGGRRPAGDVCRAAQVMVVKVSGMSLASAALLLNHLPDLKLVHLLRLPSTLSHRAQPNMCTTTTPTTTTSRQCCDPPLTSADPTRLACDLMAKDLALVPRLRQLYPDRYRLFLDDDFLLHPRIALRNLGDFLGLRFTHTILQEARRRLTTMQRSTQGQGTRDQHNHEDGKYSLGDQKEGRYNLGDQKDRRYNLGDQKDGMYSYGDQKDGRYNFGDQKDRRYNLGDQKDGRYNLGDQKDGRYSFGDQRHEYSMDRFTDQRLADQKYLDHMDAGHQANTDQSNIHQANTDQSNTHQANTDQSNTHQANTDQSNTHQANTDQRNARLRSGYKENGYRARKKVATKIDEEVQSACSALFQLLEFDPIHTQQHHHRQMTPSLATHPS</sequence>
<reference evidence="2" key="1">
    <citation type="submission" date="2023-11" db="EMBL/GenBank/DDBJ databases">
        <title>Genome assemblies of two species of porcelain crab, Petrolisthes cinctipes and Petrolisthes manimaculis (Anomura: Porcellanidae).</title>
        <authorList>
            <person name="Angst P."/>
        </authorList>
    </citation>
    <scope>NUCLEOTIDE SEQUENCE</scope>
    <source>
        <strain evidence="2">PB745_02</strain>
        <tissue evidence="2">Gill</tissue>
    </source>
</reference>
<feature type="region of interest" description="Disordered" evidence="1">
    <location>
        <begin position="745"/>
        <end position="783"/>
    </location>
</feature>
<feature type="compositionally biased region" description="Basic residues" evidence="1">
    <location>
        <begin position="745"/>
        <end position="754"/>
    </location>
</feature>
<dbReference type="AlphaFoldDB" id="A0AAE1PEQ6"/>
<dbReference type="Gene3D" id="3.40.50.300">
    <property type="entry name" value="P-loop containing nucleotide triphosphate hydrolases"/>
    <property type="match status" value="1"/>
</dbReference>
<dbReference type="GO" id="GO:0006511">
    <property type="term" value="P:ubiquitin-dependent protein catabolic process"/>
    <property type="evidence" value="ECO:0007669"/>
    <property type="project" value="TreeGrafter"/>
</dbReference>
<feature type="compositionally biased region" description="Low complexity" evidence="1">
    <location>
        <begin position="755"/>
        <end position="772"/>
    </location>
</feature>
<dbReference type="PANTHER" id="PTHR15439:SF0">
    <property type="entry name" value="CELL DIVISION CYCLE AND APOPTOSIS REGULATOR PROTEIN 1-RELATED"/>
    <property type="match status" value="1"/>
</dbReference>
<name>A0AAE1PEQ6_9EUCA</name>
<feature type="region of interest" description="Disordered" evidence="1">
    <location>
        <begin position="926"/>
        <end position="1020"/>
    </location>
</feature>
<dbReference type="EMBL" id="JAWZYT010002048">
    <property type="protein sequence ID" value="KAK4307033.1"/>
    <property type="molecule type" value="Genomic_DNA"/>
</dbReference>
<feature type="compositionally biased region" description="Acidic residues" evidence="1">
    <location>
        <begin position="447"/>
        <end position="459"/>
    </location>
</feature>
<feature type="compositionally biased region" description="Basic and acidic residues" evidence="1">
    <location>
        <begin position="982"/>
        <end position="1020"/>
    </location>
</feature>
<feature type="compositionally biased region" description="Polar residues" evidence="1">
    <location>
        <begin position="1061"/>
        <end position="1096"/>
    </location>
</feature>
<proteinExistence type="predicted"/>
<dbReference type="Proteomes" id="UP001292094">
    <property type="component" value="Unassembled WGS sequence"/>
</dbReference>
<comment type="caution">
    <text evidence="2">The sequence shown here is derived from an EMBL/GenBank/DDBJ whole genome shotgun (WGS) entry which is preliminary data.</text>
</comment>
<feature type="region of interest" description="Disordered" evidence="1">
    <location>
        <begin position="54"/>
        <end position="181"/>
    </location>
</feature>
<feature type="compositionally biased region" description="Acidic residues" evidence="1">
    <location>
        <begin position="713"/>
        <end position="729"/>
    </location>
</feature>
<feature type="compositionally biased region" description="Basic and acidic residues" evidence="1">
    <location>
        <begin position="938"/>
        <end position="975"/>
    </location>
</feature>
<organism evidence="2 3">
    <name type="scientific">Petrolisthes manimaculis</name>
    <dbReference type="NCBI Taxonomy" id="1843537"/>
    <lineage>
        <taxon>Eukaryota</taxon>
        <taxon>Metazoa</taxon>
        <taxon>Ecdysozoa</taxon>
        <taxon>Arthropoda</taxon>
        <taxon>Crustacea</taxon>
        <taxon>Multicrustacea</taxon>
        <taxon>Malacostraca</taxon>
        <taxon>Eumalacostraca</taxon>
        <taxon>Eucarida</taxon>
        <taxon>Decapoda</taxon>
        <taxon>Pleocyemata</taxon>
        <taxon>Anomura</taxon>
        <taxon>Galatheoidea</taxon>
        <taxon>Porcellanidae</taxon>
        <taxon>Petrolisthes</taxon>
    </lineage>
</organism>
<feature type="compositionally biased region" description="Basic and acidic residues" evidence="1">
    <location>
        <begin position="653"/>
        <end position="665"/>
    </location>
</feature>
<feature type="compositionally biased region" description="Acidic residues" evidence="1">
    <location>
        <begin position="635"/>
        <end position="652"/>
    </location>
</feature>
<feature type="compositionally biased region" description="Basic and acidic residues" evidence="1">
    <location>
        <begin position="594"/>
        <end position="617"/>
    </location>
</feature>
<feature type="compositionally biased region" description="Basic and acidic residues" evidence="1">
    <location>
        <begin position="391"/>
        <end position="446"/>
    </location>
</feature>
<keyword evidence="3" id="KW-1185">Reference proteome</keyword>
<feature type="compositionally biased region" description="Acidic residues" evidence="1">
    <location>
        <begin position="501"/>
        <end position="560"/>
    </location>
</feature>
<dbReference type="InterPro" id="IPR033489">
    <property type="entry name" value="RBBP6"/>
</dbReference>
<feature type="compositionally biased region" description="Basic and acidic residues" evidence="1">
    <location>
        <begin position="561"/>
        <end position="582"/>
    </location>
</feature>
<feature type="compositionally biased region" description="Basic and acidic residues" evidence="1">
    <location>
        <begin position="682"/>
        <end position="697"/>
    </location>
</feature>
<feature type="compositionally biased region" description="Acidic residues" evidence="1">
    <location>
        <begin position="583"/>
        <end position="593"/>
    </location>
</feature>
<dbReference type="PANTHER" id="PTHR15439">
    <property type="entry name" value="RETINOBLASTOMA-BINDING PROTEIN 6"/>
    <property type="match status" value="1"/>
</dbReference>
<evidence type="ECO:0000313" key="2">
    <source>
        <dbReference type="EMBL" id="KAK4307033.1"/>
    </source>
</evidence>
<dbReference type="GO" id="GO:0061630">
    <property type="term" value="F:ubiquitin protein ligase activity"/>
    <property type="evidence" value="ECO:0007669"/>
    <property type="project" value="InterPro"/>
</dbReference>
<feature type="region of interest" description="Disordered" evidence="1">
    <location>
        <begin position="1061"/>
        <end position="1107"/>
    </location>
</feature>
<feature type="compositionally biased region" description="Basic and acidic residues" evidence="1">
    <location>
        <begin position="460"/>
        <end position="476"/>
    </location>
</feature>
<feature type="compositionally biased region" description="Basic and acidic residues" evidence="1">
    <location>
        <begin position="485"/>
        <end position="500"/>
    </location>
</feature>
<feature type="region of interest" description="Disordered" evidence="1">
    <location>
        <begin position="234"/>
        <end position="257"/>
    </location>
</feature>
<dbReference type="GO" id="GO:0016567">
    <property type="term" value="P:protein ubiquitination"/>
    <property type="evidence" value="ECO:0007669"/>
    <property type="project" value="InterPro"/>
</dbReference>
<feature type="compositionally biased region" description="Polar residues" evidence="1">
    <location>
        <begin position="117"/>
        <end position="148"/>
    </location>
</feature>
<feature type="compositionally biased region" description="Polar residues" evidence="1">
    <location>
        <begin position="926"/>
        <end position="937"/>
    </location>
</feature>
<accession>A0AAE1PEQ6</accession>
<gene>
    <name evidence="2" type="ORF">Pmani_021178</name>
</gene>
<protein>
    <submittedName>
        <fullName evidence="2">Uncharacterized protein</fullName>
    </submittedName>
</protein>
<evidence type="ECO:0000313" key="3">
    <source>
        <dbReference type="Proteomes" id="UP001292094"/>
    </source>
</evidence>
<feature type="region of interest" description="Disordered" evidence="1">
    <location>
        <begin position="391"/>
        <end position="731"/>
    </location>
</feature>
<feature type="compositionally biased region" description="Basic and acidic residues" evidence="1">
    <location>
        <begin position="773"/>
        <end position="783"/>
    </location>
</feature>
<dbReference type="GO" id="GO:0006397">
    <property type="term" value="P:mRNA processing"/>
    <property type="evidence" value="ECO:0007669"/>
    <property type="project" value="InterPro"/>
</dbReference>